<dbReference type="EMBL" id="JBHTCO010000011">
    <property type="protein sequence ID" value="MFC7393333.1"/>
    <property type="molecule type" value="Genomic_DNA"/>
</dbReference>
<keyword evidence="4 5" id="KW-0472">Membrane</keyword>
<evidence type="ECO:0000256" key="1">
    <source>
        <dbReference type="ARBA" id="ARBA00004141"/>
    </source>
</evidence>
<dbReference type="SUPFAM" id="SSF141322">
    <property type="entry name" value="NfeD domain-like"/>
    <property type="match status" value="1"/>
</dbReference>
<evidence type="ECO:0000256" key="2">
    <source>
        <dbReference type="ARBA" id="ARBA00022692"/>
    </source>
</evidence>
<dbReference type="InterPro" id="IPR012340">
    <property type="entry name" value="NA-bd_OB-fold"/>
</dbReference>
<keyword evidence="2 5" id="KW-0812">Transmembrane</keyword>
<feature type="domain" description="NfeD integral membrane" evidence="7">
    <location>
        <begin position="9"/>
        <end position="121"/>
    </location>
</feature>
<dbReference type="InterPro" id="IPR052165">
    <property type="entry name" value="Membrane_assoc_protease"/>
</dbReference>
<accession>A0ABW2PVA3</accession>
<feature type="transmembrane region" description="Helical" evidence="5">
    <location>
        <begin position="102"/>
        <end position="123"/>
    </location>
</feature>
<gene>
    <name evidence="8" type="ORF">ACFQRG_10180</name>
</gene>
<feature type="transmembrane region" description="Helical" evidence="5">
    <location>
        <begin position="77"/>
        <end position="96"/>
    </location>
</feature>
<feature type="transmembrane region" description="Helical" evidence="5">
    <location>
        <begin position="6"/>
        <end position="23"/>
    </location>
</feature>
<evidence type="ECO:0000256" key="5">
    <source>
        <dbReference type="SAM" id="Phobius"/>
    </source>
</evidence>
<comment type="caution">
    <text evidence="8">The sequence shown here is derived from an EMBL/GenBank/DDBJ whole genome shotgun (WGS) entry which is preliminary data.</text>
</comment>
<dbReference type="InterPro" id="IPR056739">
    <property type="entry name" value="NfeD_membrane"/>
</dbReference>
<dbReference type="RefSeq" id="WP_380965795.1">
    <property type="nucleotide sequence ID" value="NZ_JBHTCO010000011.1"/>
</dbReference>
<dbReference type="Pfam" id="PF24961">
    <property type="entry name" value="NfeD_membrane"/>
    <property type="match status" value="1"/>
</dbReference>
<dbReference type="Pfam" id="PF01957">
    <property type="entry name" value="NfeD"/>
    <property type="match status" value="1"/>
</dbReference>
<protein>
    <submittedName>
        <fullName evidence="8">NfeD family protein</fullName>
    </submittedName>
</protein>
<comment type="subcellular location">
    <subcellularLocation>
        <location evidence="1">Membrane</location>
        <topology evidence="1">Multi-pass membrane protein</topology>
    </subcellularLocation>
</comment>
<evidence type="ECO:0000313" key="8">
    <source>
        <dbReference type="EMBL" id="MFC7393333.1"/>
    </source>
</evidence>
<dbReference type="InterPro" id="IPR002810">
    <property type="entry name" value="NfeD-like_C"/>
</dbReference>
<evidence type="ECO:0000259" key="6">
    <source>
        <dbReference type="Pfam" id="PF01957"/>
    </source>
</evidence>
<evidence type="ECO:0000313" key="9">
    <source>
        <dbReference type="Proteomes" id="UP001596505"/>
    </source>
</evidence>
<reference evidence="9" key="1">
    <citation type="journal article" date="2019" name="Int. J. Syst. Evol. Microbiol.">
        <title>The Global Catalogue of Microorganisms (GCM) 10K type strain sequencing project: providing services to taxonomists for standard genome sequencing and annotation.</title>
        <authorList>
            <consortium name="The Broad Institute Genomics Platform"/>
            <consortium name="The Broad Institute Genome Sequencing Center for Infectious Disease"/>
            <person name="Wu L."/>
            <person name="Ma J."/>
        </authorList>
    </citation>
    <scope>NUCLEOTIDE SEQUENCE [LARGE SCALE GENOMIC DNA]</scope>
    <source>
        <strain evidence="9">CGMCC 1.16305</strain>
    </source>
</reference>
<evidence type="ECO:0000256" key="3">
    <source>
        <dbReference type="ARBA" id="ARBA00022989"/>
    </source>
</evidence>
<dbReference type="PANTHER" id="PTHR33507:SF3">
    <property type="entry name" value="INNER MEMBRANE PROTEIN YBBJ"/>
    <property type="match status" value="1"/>
</dbReference>
<sequence length="212" mass="22969">MAILSYPFIGFIVIFIAALLLFGEMLVKSKGIFAVIGIGLFILYFIYHLQNGSPFLMLGLLILGLVLIIIDGQLITNGSVAIIGIILMILACALPTPSVLYGVTVAAAFILGIACSFLFLKVFPARSYWSKLTLRDQLTGEAGYNSMNESYKELVGKEGITKTPFRPVGTVEIEGKRYSAVTDGVWLKQEEAVLVISVDGTRIVVQKKAAEA</sequence>
<keyword evidence="9" id="KW-1185">Reference proteome</keyword>
<name>A0ABW2PVA3_9BACL</name>
<feature type="transmembrane region" description="Helical" evidence="5">
    <location>
        <begin position="30"/>
        <end position="47"/>
    </location>
</feature>
<dbReference type="Proteomes" id="UP001596505">
    <property type="component" value="Unassembled WGS sequence"/>
</dbReference>
<evidence type="ECO:0000256" key="4">
    <source>
        <dbReference type="ARBA" id="ARBA00023136"/>
    </source>
</evidence>
<dbReference type="Gene3D" id="2.40.50.140">
    <property type="entry name" value="Nucleic acid-binding proteins"/>
    <property type="match status" value="1"/>
</dbReference>
<feature type="domain" description="NfeD-like C-terminal" evidence="6">
    <location>
        <begin position="152"/>
        <end position="207"/>
    </location>
</feature>
<dbReference type="PANTHER" id="PTHR33507">
    <property type="entry name" value="INNER MEMBRANE PROTEIN YBBJ"/>
    <property type="match status" value="1"/>
</dbReference>
<organism evidence="8 9">
    <name type="scientific">Scopulibacillus cellulosilyticus</name>
    <dbReference type="NCBI Taxonomy" id="2665665"/>
    <lineage>
        <taxon>Bacteria</taxon>
        <taxon>Bacillati</taxon>
        <taxon>Bacillota</taxon>
        <taxon>Bacilli</taxon>
        <taxon>Bacillales</taxon>
        <taxon>Sporolactobacillaceae</taxon>
        <taxon>Scopulibacillus</taxon>
    </lineage>
</organism>
<feature type="transmembrane region" description="Helical" evidence="5">
    <location>
        <begin position="53"/>
        <end position="70"/>
    </location>
</feature>
<keyword evidence="3 5" id="KW-1133">Transmembrane helix</keyword>
<evidence type="ECO:0000259" key="7">
    <source>
        <dbReference type="Pfam" id="PF24961"/>
    </source>
</evidence>
<proteinExistence type="predicted"/>